<reference evidence="1" key="1">
    <citation type="submission" date="2023-02" db="EMBL/GenBank/DDBJ databases">
        <title>Complete Genome Sequence of Bacillus cereus sensu lato isolate BC38B from pepper closely related to the Bacillus anthracis clade.</title>
        <authorList>
            <person name="Abdelli M."/>
            <person name="Cerar Kisek T."/>
            <person name="Falaise C."/>
            <person name="Cumont A."/>
            <person name="Giraud M."/>
            <person name="Chatoux J."/>
            <person name="Rogee S."/>
            <person name="Dadvisard M."/>
            <person name="Larigauderie G."/>
            <person name="Raynaud F."/>
            <person name="Godic Torkar K."/>
            <person name="Ramisse V."/>
        </authorList>
    </citation>
    <scope>NUCLEOTIDE SEQUENCE</scope>
    <source>
        <strain evidence="1">BC38B</strain>
    </source>
</reference>
<dbReference type="Proteomes" id="UP001163707">
    <property type="component" value="Chromosome"/>
</dbReference>
<accession>A0AAE9PIX4</accession>
<proteinExistence type="predicted"/>
<organism evidence="1 2">
    <name type="scientific">Bacillus cereus</name>
    <dbReference type="NCBI Taxonomy" id="1396"/>
    <lineage>
        <taxon>Bacteria</taxon>
        <taxon>Bacillati</taxon>
        <taxon>Bacillota</taxon>
        <taxon>Bacilli</taxon>
        <taxon>Bacillales</taxon>
        <taxon>Bacillaceae</taxon>
        <taxon>Bacillus</taxon>
        <taxon>Bacillus cereus group</taxon>
    </lineage>
</organism>
<gene>
    <name evidence="1" type="ORF">OK229_14615</name>
</gene>
<evidence type="ECO:0000313" key="1">
    <source>
        <dbReference type="EMBL" id="UYW71936.1"/>
    </source>
</evidence>
<evidence type="ECO:0000313" key="2">
    <source>
        <dbReference type="Proteomes" id="UP001163707"/>
    </source>
</evidence>
<sequence length="57" mass="6494">MNKFILKEKPMFGNGRYMTVAVVRDYRVTNGKGRIDILGTMGVLGEVEKLLEMMDVQ</sequence>
<dbReference type="AlphaFoldDB" id="A0AAE9PIX4"/>
<name>A0AAE9PIX4_BACCE</name>
<dbReference type="EMBL" id="CP109872">
    <property type="protein sequence ID" value="UYW71936.1"/>
    <property type="molecule type" value="Genomic_DNA"/>
</dbReference>
<protein>
    <submittedName>
        <fullName evidence="1">Uncharacterized protein</fullName>
    </submittedName>
</protein>